<feature type="compositionally biased region" description="Polar residues" evidence="3">
    <location>
        <begin position="443"/>
        <end position="457"/>
    </location>
</feature>
<dbReference type="EnsemblMetazoa" id="SCAU015647-RB">
    <property type="protein sequence ID" value="SCAU015647-PB"/>
    <property type="gene ID" value="SCAU015647"/>
</dbReference>
<name>A0A1I8QBH0_STOCA</name>
<dbReference type="InterPro" id="IPR004143">
    <property type="entry name" value="BPL_LPL_catalytic"/>
</dbReference>
<dbReference type="PROSITE" id="PS51733">
    <property type="entry name" value="BPL_LPL_CATALYTIC"/>
    <property type="match status" value="1"/>
</dbReference>
<feature type="domain" description="BPL/LPL catalytic" evidence="4">
    <location>
        <begin position="879"/>
        <end position="1073"/>
    </location>
</feature>
<evidence type="ECO:0000256" key="1">
    <source>
        <dbReference type="ARBA" id="ARBA00009934"/>
    </source>
</evidence>
<sequence length="1149" mass="128263">MLTLYYVSATFLQSWRINKICQKISEQLSQQATIAFYALPQNRDDGFYSRLATSELCQNRQVAKVTEILWLHDHYRGCCLMPLQSLHTSAWISFPEAPGLLPFHFGKAPESLQRSLSLDRHGGLIRLLLETETTPCYDAELWQKDIVRIENYGKLVAWKIDSHLAMLIETDIEHFTKLLIDTFLQNHFIINDHLPLLRIESVKNDGDPQPYSLLCSHLRKPVRSAEECLPEDWAKHLEDLRALSVLANQAIEYTSSKSRNEPKATTGAIKPDLIPQEKRSEIEIKKEKESPKKPQKAMNKTLEEVPEISKKDVLADVKPAEVKLAVRDTEKFIKAEQTNETKPNEAKTSPNVQQASPSKLRAKPTEIRKPGALDTGRFKTTKASENLIEAESKKSSELERIAASKAAEISKSKSPTKDNEAKYAKQPSTTLTSSSPAVAGQNDVPSTKSTASLSQVTKDQEKTPKIPQVAEPLSEPTKSIPTDSIPKIESVDKTASKTTTPATTTAASSNINTPKPTVATTTASVSSAGITSSPLKDNTKRPSLKRHKDSIKECKPLNVLVYAETATARESAITILKEILAENTYTIYPMTQQQVEQQHWLNTTALLVVCGSVVNSMGELFVDYFLHGGKVLSLCSDVLHFILPTYRTAEVREHELVQFSYDKWQKVKMMHHIFCYQPSPVKKNFSTDSDDSAHATNRKPALVCLPRSVELKDLKGHLHRLDVKVLGTEETWNTPSLLLAHNQKSGGSAVFSQVHLEISPSEFESDEAKYSILKQNDKIRHEIFSDLLKNHLSLSVKSEKVNANGSGPKCVFKKAYFLGKHEAKFELLGKLKDKCDGDNVIATPNLMIKFCGPDDKLPNVNSNILPILIHSCPEDFSTVDYFDNLKTRYVGRLVIYAPVVSSSQHVVADLELSNGIAVIPRQQTDGVGRSNNQWLSPLGCVMYSIQLHVSLNSPLGKRLPLLQHVIGAAMVHTLKGHDQYKVLNIGLKWPNDAYANGVTKIGGLMVRTTLNGTNAIVNIGCGINLDNSKPTICVNDMIREYNHANQKNLPLLKYEQFIAMMFNEIEQLVELIQNGDFDKFYKIYYDLWLHSDQSISICDKDGSTKDVKILGIDEYGFLQVKLANGLTEIVHPDGNSFDILKGLIVPKFN</sequence>
<feature type="compositionally biased region" description="Low complexity" evidence="3">
    <location>
        <begin position="517"/>
        <end position="533"/>
    </location>
</feature>
<reference evidence="5" key="1">
    <citation type="submission" date="2020-05" db="UniProtKB">
        <authorList>
            <consortium name="EnsemblMetazoa"/>
        </authorList>
    </citation>
    <scope>IDENTIFICATION</scope>
    <source>
        <strain evidence="5">USDA</strain>
    </source>
</reference>
<dbReference type="VEuPathDB" id="VectorBase:SCAU015647"/>
<dbReference type="InterPro" id="IPR004408">
    <property type="entry name" value="Biotin_CoA_COase_ligase"/>
</dbReference>
<dbReference type="AlphaFoldDB" id="A0A1I8QBH0"/>
<dbReference type="Pfam" id="PF02237">
    <property type="entry name" value="BPL_C"/>
    <property type="match status" value="1"/>
</dbReference>
<feature type="compositionally biased region" description="Basic and acidic residues" evidence="3">
    <location>
        <begin position="335"/>
        <end position="345"/>
    </location>
</feature>
<dbReference type="NCBIfam" id="TIGR00121">
    <property type="entry name" value="birA_ligase"/>
    <property type="match status" value="1"/>
</dbReference>
<evidence type="ECO:0000256" key="3">
    <source>
        <dbReference type="SAM" id="MobiDB-lite"/>
    </source>
</evidence>
<dbReference type="Pfam" id="PF03099">
    <property type="entry name" value="BPL_LplA_LipB"/>
    <property type="match status" value="1"/>
</dbReference>
<evidence type="ECO:0000313" key="6">
    <source>
        <dbReference type="Proteomes" id="UP000095300"/>
    </source>
</evidence>
<evidence type="ECO:0000259" key="4">
    <source>
        <dbReference type="PROSITE" id="PS51733"/>
    </source>
</evidence>
<dbReference type="PANTHER" id="PTHR12835:SF5">
    <property type="entry name" value="BIOTIN--PROTEIN LIGASE"/>
    <property type="match status" value="1"/>
</dbReference>
<feature type="region of interest" description="Disordered" evidence="3">
    <location>
        <begin position="335"/>
        <end position="547"/>
    </location>
</feature>
<accession>A0A1I8QBH0</accession>
<feature type="region of interest" description="Disordered" evidence="3">
    <location>
        <begin position="257"/>
        <end position="304"/>
    </location>
</feature>
<dbReference type="Proteomes" id="UP000095300">
    <property type="component" value="Unassembled WGS sequence"/>
</dbReference>
<evidence type="ECO:0000313" key="5">
    <source>
        <dbReference type="EnsemblMetazoa" id="SCAU015647-PB"/>
    </source>
</evidence>
<dbReference type="PANTHER" id="PTHR12835">
    <property type="entry name" value="BIOTIN PROTEIN LIGASE"/>
    <property type="match status" value="1"/>
</dbReference>
<organism evidence="5 6">
    <name type="scientific">Stomoxys calcitrans</name>
    <name type="common">Stable fly</name>
    <name type="synonym">Conops calcitrans</name>
    <dbReference type="NCBI Taxonomy" id="35570"/>
    <lineage>
        <taxon>Eukaryota</taxon>
        <taxon>Metazoa</taxon>
        <taxon>Ecdysozoa</taxon>
        <taxon>Arthropoda</taxon>
        <taxon>Hexapoda</taxon>
        <taxon>Insecta</taxon>
        <taxon>Pterygota</taxon>
        <taxon>Neoptera</taxon>
        <taxon>Endopterygota</taxon>
        <taxon>Diptera</taxon>
        <taxon>Brachycera</taxon>
        <taxon>Muscomorpha</taxon>
        <taxon>Muscoidea</taxon>
        <taxon>Muscidae</taxon>
        <taxon>Stomoxys</taxon>
    </lineage>
</organism>
<comment type="similarity">
    <text evidence="1">Belongs to the biotin--protein ligase family.</text>
</comment>
<dbReference type="STRING" id="35570.A0A1I8QBH0"/>
<dbReference type="GO" id="GO:0005737">
    <property type="term" value="C:cytoplasm"/>
    <property type="evidence" value="ECO:0007669"/>
    <property type="project" value="TreeGrafter"/>
</dbReference>
<gene>
    <name evidence="5" type="primary">106086242</name>
</gene>
<feature type="compositionally biased region" description="Polar residues" evidence="3">
    <location>
        <begin position="426"/>
        <end position="436"/>
    </location>
</feature>
<feature type="compositionally biased region" description="Basic and acidic residues" evidence="3">
    <location>
        <begin position="390"/>
        <end position="423"/>
    </location>
</feature>
<dbReference type="Gene3D" id="3.30.930.10">
    <property type="entry name" value="Bira Bifunctional Protein, Domain 2"/>
    <property type="match status" value="1"/>
</dbReference>
<keyword evidence="2" id="KW-0436">Ligase</keyword>
<dbReference type="GO" id="GO:0004077">
    <property type="term" value="F:biotin--[biotin carboxyl-carrier protein] ligase activity"/>
    <property type="evidence" value="ECO:0007669"/>
    <property type="project" value="InterPro"/>
</dbReference>
<evidence type="ECO:0000256" key="2">
    <source>
        <dbReference type="ARBA" id="ARBA00022598"/>
    </source>
</evidence>
<dbReference type="KEGG" id="scac:106086242"/>
<keyword evidence="6" id="KW-1185">Reference proteome</keyword>
<feature type="compositionally biased region" description="Polar residues" evidence="3">
    <location>
        <begin position="346"/>
        <end position="357"/>
    </location>
</feature>
<dbReference type="InterPro" id="IPR003142">
    <property type="entry name" value="BPL_C"/>
</dbReference>
<protein>
    <recommendedName>
        <fullName evidence="4">BPL/LPL catalytic domain-containing protein</fullName>
    </recommendedName>
</protein>
<proteinExistence type="inferred from homology"/>
<feature type="compositionally biased region" description="Low complexity" evidence="3">
    <location>
        <begin position="496"/>
        <end position="509"/>
    </location>
</feature>
<feature type="compositionally biased region" description="Basic and acidic residues" evidence="3">
    <location>
        <begin position="275"/>
        <end position="292"/>
    </location>
</feature>
<dbReference type="InterPro" id="IPR045864">
    <property type="entry name" value="aa-tRNA-synth_II/BPL/LPL"/>
</dbReference>
<dbReference type="OrthoDB" id="10250105at2759"/>
<dbReference type="SUPFAM" id="SSF55681">
    <property type="entry name" value="Class II aaRS and biotin synthetases"/>
    <property type="match status" value="1"/>
</dbReference>